<feature type="transmembrane region" description="Helical" evidence="19">
    <location>
        <begin position="12"/>
        <end position="34"/>
    </location>
</feature>
<dbReference type="RefSeq" id="XP_029344131.1">
    <property type="nucleotide sequence ID" value="XM_029488271.1"/>
</dbReference>
<dbReference type="PROSITE" id="PS51046">
    <property type="entry name" value="GON"/>
    <property type="match status" value="1"/>
</dbReference>
<feature type="disulfide bond" evidence="16">
    <location>
        <begin position="514"/>
        <end position="543"/>
    </location>
</feature>
<dbReference type="Proteomes" id="UP000007819">
    <property type="component" value="Chromosome A1"/>
</dbReference>
<feature type="domain" description="GON" evidence="21">
    <location>
        <begin position="1672"/>
        <end position="1879"/>
    </location>
</feature>
<evidence type="ECO:0000256" key="10">
    <source>
        <dbReference type="ARBA" id="ARBA00022869"/>
    </source>
</evidence>
<dbReference type="CDD" id="cd04273">
    <property type="entry name" value="ZnMc_ADAMTS_like"/>
    <property type="match status" value="1"/>
</dbReference>
<evidence type="ECO:0000313" key="23">
    <source>
        <dbReference type="Proteomes" id="UP000007819"/>
    </source>
</evidence>
<reference evidence="22" key="2">
    <citation type="submission" date="2022-06" db="UniProtKB">
        <authorList>
            <consortium name="EnsemblMetazoa"/>
        </authorList>
    </citation>
    <scope>IDENTIFICATION</scope>
</reference>
<dbReference type="InterPro" id="IPR013273">
    <property type="entry name" value="ADAMTS/ADAMTS-like"/>
</dbReference>
<feature type="binding site" description="in inhibited form" evidence="15">
    <location>
        <position position="282"/>
    </location>
    <ligand>
        <name>Zn(2+)</name>
        <dbReference type="ChEBI" id="CHEBI:29105"/>
        <note>catalytic</note>
    </ligand>
</feature>
<feature type="binding site" evidence="15 17">
    <location>
        <position position="502"/>
    </location>
    <ligand>
        <name>Zn(2+)</name>
        <dbReference type="ChEBI" id="CHEBI:29105"/>
        <note>catalytic</note>
    </ligand>
</feature>
<feature type="binding site" evidence="15">
    <location>
        <position position="438"/>
    </location>
    <ligand>
        <name>Ca(2+)</name>
        <dbReference type="ChEBI" id="CHEBI:29108"/>
        <label>1</label>
    </ligand>
</feature>
<feature type="disulfide bond" evidence="16">
    <location>
        <begin position="591"/>
        <end position="613"/>
    </location>
</feature>
<keyword evidence="8" id="KW-0378">Hydrolase</keyword>
<dbReference type="SUPFAM" id="SSF55486">
    <property type="entry name" value="Metalloproteases ('zincins'), catalytic domain"/>
    <property type="match status" value="1"/>
</dbReference>
<evidence type="ECO:0000256" key="1">
    <source>
        <dbReference type="ARBA" id="ARBA00004302"/>
    </source>
</evidence>
<keyword evidence="5 15" id="KW-0479">Metal-binding</keyword>
<feature type="domain" description="Peptidase M12B" evidence="20">
    <location>
        <begin position="348"/>
        <end position="564"/>
    </location>
</feature>
<dbReference type="Pfam" id="PF19236">
    <property type="entry name" value="ADAMTS_CR_3"/>
    <property type="match status" value="1"/>
</dbReference>
<dbReference type="InterPro" id="IPR002870">
    <property type="entry name" value="Peptidase_M12B_N"/>
</dbReference>
<dbReference type="GO" id="GO:0006508">
    <property type="term" value="P:proteolysis"/>
    <property type="evidence" value="ECO:0007669"/>
    <property type="project" value="UniProtKB-KW"/>
</dbReference>
<evidence type="ECO:0000256" key="11">
    <source>
        <dbReference type="ARBA" id="ARBA00023049"/>
    </source>
</evidence>
<dbReference type="Pfam" id="PF01421">
    <property type="entry name" value="Reprolysin"/>
    <property type="match status" value="1"/>
</dbReference>
<dbReference type="OrthoDB" id="5855429at2759"/>
<keyword evidence="10" id="KW-0084">Basement membrane</keyword>
<evidence type="ECO:0000256" key="8">
    <source>
        <dbReference type="ARBA" id="ARBA00022801"/>
    </source>
</evidence>
<keyword evidence="15" id="KW-0106">Calcium</keyword>
<dbReference type="InterPro" id="IPR045371">
    <property type="entry name" value="ADAMTS_CR_3"/>
</dbReference>
<keyword evidence="3" id="KW-0272">Extracellular matrix</keyword>
<feature type="disulfide bond" evidence="16">
    <location>
        <begin position="456"/>
        <end position="464"/>
    </location>
</feature>
<feature type="binding site" evidence="15">
    <location>
        <position position="562"/>
    </location>
    <ligand>
        <name>Ca(2+)</name>
        <dbReference type="ChEBI" id="CHEBI:29108"/>
        <label>2</label>
    </ligand>
</feature>
<evidence type="ECO:0000259" key="21">
    <source>
        <dbReference type="PROSITE" id="PS51046"/>
    </source>
</evidence>
<dbReference type="InterPro" id="IPR000884">
    <property type="entry name" value="TSP1_rpt"/>
</dbReference>
<evidence type="ECO:0000256" key="18">
    <source>
        <dbReference type="SAM" id="MobiDB-lite"/>
    </source>
</evidence>
<feature type="compositionally biased region" description="Low complexity" evidence="18">
    <location>
        <begin position="1574"/>
        <end position="1585"/>
    </location>
</feature>
<evidence type="ECO:0000256" key="4">
    <source>
        <dbReference type="ARBA" id="ARBA00022670"/>
    </source>
</evidence>
<evidence type="ECO:0000256" key="9">
    <source>
        <dbReference type="ARBA" id="ARBA00022833"/>
    </source>
</evidence>
<dbReference type="KEGG" id="api:100163063"/>
<dbReference type="InterPro" id="IPR041645">
    <property type="entry name" value="ADAMTS_CR_2"/>
</dbReference>
<feature type="disulfide bond" evidence="16">
    <location>
        <begin position="602"/>
        <end position="623"/>
    </location>
</feature>
<keyword evidence="19" id="KW-1133">Transmembrane helix</keyword>
<accession>A0A8R2JQA5</accession>
<keyword evidence="12 16" id="KW-1015">Disulfide bond</keyword>
<evidence type="ECO:0000256" key="19">
    <source>
        <dbReference type="SAM" id="Phobius"/>
    </source>
</evidence>
<feature type="disulfide bond" evidence="16">
    <location>
        <begin position="672"/>
        <end position="709"/>
    </location>
</feature>
<feature type="binding site" evidence="15">
    <location>
        <position position="351"/>
    </location>
    <ligand>
        <name>Ca(2+)</name>
        <dbReference type="ChEBI" id="CHEBI:29108"/>
        <label>2</label>
    </ligand>
</feature>
<dbReference type="InterPro" id="IPR024079">
    <property type="entry name" value="MetalloPept_cat_dom_sf"/>
</dbReference>
<keyword evidence="11" id="KW-0482">Metalloprotease</keyword>
<keyword evidence="13" id="KW-0325">Glycoprotein</keyword>
<name>A0A8R2JQA5_ACYPI</name>
<dbReference type="GO" id="GO:0030198">
    <property type="term" value="P:extracellular matrix organization"/>
    <property type="evidence" value="ECO:0007669"/>
    <property type="project" value="InterPro"/>
</dbReference>
<evidence type="ECO:0000256" key="15">
    <source>
        <dbReference type="PIRSR" id="PIRSR613273-2"/>
    </source>
</evidence>
<feature type="disulfide bond" evidence="16">
    <location>
        <begin position="636"/>
        <end position="648"/>
    </location>
</feature>
<keyword evidence="6" id="KW-0732">Signal</keyword>
<organism evidence="22 23">
    <name type="scientific">Acyrthosiphon pisum</name>
    <name type="common">Pea aphid</name>
    <dbReference type="NCBI Taxonomy" id="7029"/>
    <lineage>
        <taxon>Eukaryota</taxon>
        <taxon>Metazoa</taxon>
        <taxon>Ecdysozoa</taxon>
        <taxon>Arthropoda</taxon>
        <taxon>Hexapoda</taxon>
        <taxon>Insecta</taxon>
        <taxon>Pterygota</taxon>
        <taxon>Neoptera</taxon>
        <taxon>Paraneoptera</taxon>
        <taxon>Hemiptera</taxon>
        <taxon>Sternorrhyncha</taxon>
        <taxon>Aphidomorpha</taxon>
        <taxon>Aphidoidea</taxon>
        <taxon>Aphididae</taxon>
        <taxon>Macrosiphini</taxon>
        <taxon>Acyrthosiphon</taxon>
    </lineage>
</organism>
<feature type="binding site" evidence="15">
    <location>
        <position position="438"/>
    </location>
    <ligand>
        <name>Ca(2+)</name>
        <dbReference type="ChEBI" id="CHEBI:29108"/>
        <label>2</label>
    </ligand>
</feature>
<feature type="region of interest" description="Disordered" evidence="18">
    <location>
        <begin position="263"/>
        <end position="299"/>
    </location>
</feature>
<dbReference type="Gene3D" id="2.20.100.10">
    <property type="entry name" value="Thrombospondin type-1 (TSP1) repeat"/>
    <property type="match status" value="10"/>
</dbReference>
<evidence type="ECO:0000256" key="14">
    <source>
        <dbReference type="PIRSR" id="PIRSR613273-1"/>
    </source>
</evidence>
<protein>
    <recommendedName>
        <fullName evidence="24">A disintegrin and metalloproteinase with thrombospondin motifs 9</fullName>
    </recommendedName>
</protein>
<keyword evidence="9 15" id="KW-0862">Zinc</keyword>
<dbReference type="Pfam" id="PF08685">
    <property type="entry name" value="GON"/>
    <property type="match status" value="1"/>
</dbReference>
<keyword evidence="19" id="KW-0472">Membrane</keyword>
<proteinExistence type="predicted"/>
<comment type="subcellular location">
    <subcellularLocation>
        <location evidence="1">Secreted</location>
        <location evidence="1">Extracellular space</location>
        <location evidence="1">Extracellular matrix</location>
        <location evidence="1">Basement membrane</location>
    </subcellularLocation>
</comment>
<dbReference type="InterPro" id="IPR036383">
    <property type="entry name" value="TSP1_rpt_sf"/>
</dbReference>
<evidence type="ECO:0000256" key="16">
    <source>
        <dbReference type="PIRSR" id="PIRSR613273-3"/>
    </source>
</evidence>
<keyword evidence="2" id="KW-0964">Secreted</keyword>
<dbReference type="PRINTS" id="PR01857">
    <property type="entry name" value="ADAMTSFAMILY"/>
</dbReference>
<dbReference type="GO" id="GO:0008270">
    <property type="term" value="F:zinc ion binding"/>
    <property type="evidence" value="ECO:0007669"/>
    <property type="project" value="InterPro"/>
</dbReference>
<dbReference type="RefSeq" id="XP_029344132.1">
    <property type="nucleotide sequence ID" value="XM_029488272.1"/>
</dbReference>
<dbReference type="PROSITE" id="PS50092">
    <property type="entry name" value="TSP1"/>
    <property type="match status" value="11"/>
</dbReference>
<feature type="active site" evidence="14 17">
    <location>
        <position position="499"/>
    </location>
</feature>
<dbReference type="FunFam" id="2.20.100.10:FF:000005">
    <property type="entry name" value="ADAM metallopeptidase with thrombospondin type 1 motif 9"/>
    <property type="match status" value="4"/>
</dbReference>
<dbReference type="InterPro" id="IPR010294">
    <property type="entry name" value="ADAMTS_spacer1"/>
</dbReference>
<dbReference type="InterPro" id="IPR001590">
    <property type="entry name" value="Peptidase_M12B"/>
</dbReference>
<dbReference type="EnsemblMetazoa" id="XM_029488272.1">
    <property type="protein sequence ID" value="XP_029344132.1"/>
    <property type="gene ID" value="LOC100163063"/>
</dbReference>
<feature type="binding site" evidence="15 17">
    <location>
        <position position="508"/>
    </location>
    <ligand>
        <name>Zn(2+)</name>
        <dbReference type="ChEBI" id="CHEBI:29105"/>
        <note>catalytic</note>
    </ligand>
</feature>
<feature type="binding site" evidence="15">
    <location>
        <position position="562"/>
    </location>
    <ligand>
        <name>Ca(2+)</name>
        <dbReference type="ChEBI" id="CHEBI:29108"/>
        <label>1</label>
    </ligand>
</feature>
<dbReference type="Pfam" id="PF00090">
    <property type="entry name" value="TSP_1"/>
    <property type="match status" value="1"/>
</dbReference>
<dbReference type="SUPFAM" id="SSF82895">
    <property type="entry name" value="TSP-1 type 1 repeat"/>
    <property type="match status" value="10"/>
</dbReference>
<feature type="compositionally biased region" description="Basic and acidic residues" evidence="18">
    <location>
        <begin position="1557"/>
        <end position="1573"/>
    </location>
</feature>
<feature type="binding site" evidence="15">
    <location>
        <position position="559"/>
    </location>
    <ligand>
        <name>Ca(2+)</name>
        <dbReference type="ChEBI" id="CHEBI:29108"/>
        <label>1</label>
    </ligand>
</feature>
<dbReference type="Pfam" id="PF01562">
    <property type="entry name" value="Pep_M12B_propep"/>
    <property type="match status" value="1"/>
</dbReference>
<dbReference type="Gene3D" id="3.40.1620.60">
    <property type="match status" value="2"/>
</dbReference>
<feature type="disulfide bond" evidence="16">
    <location>
        <begin position="427"/>
        <end position="482"/>
    </location>
</feature>
<dbReference type="FunFam" id="2.60.120.830:FF:000001">
    <property type="entry name" value="A disintegrin and metalloproteinase with thrombospondin motifs 1"/>
    <property type="match status" value="1"/>
</dbReference>
<feature type="disulfide bond" evidence="16">
    <location>
        <begin position="676"/>
        <end position="714"/>
    </location>
</feature>
<dbReference type="PROSITE" id="PS50215">
    <property type="entry name" value="ADAM_MEPRO"/>
    <property type="match status" value="1"/>
</dbReference>
<evidence type="ECO:0000256" key="12">
    <source>
        <dbReference type="ARBA" id="ARBA00023157"/>
    </source>
</evidence>
<dbReference type="FunFam" id="2.20.100.10:FF:000006">
    <property type="entry name" value="A disintegrin and metalloproteinase with thrombospondin motifs 1"/>
    <property type="match status" value="1"/>
</dbReference>
<evidence type="ECO:0000256" key="7">
    <source>
        <dbReference type="ARBA" id="ARBA00022737"/>
    </source>
</evidence>
<dbReference type="GeneID" id="100163063"/>
<dbReference type="Pfam" id="PF05986">
    <property type="entry name" value="ADAMTS_spacer1"/>
    <property type="match status" value="1"/>
</dbReference>
<dbReference type="EnsemblMetazoa" id="XM_029488271.1">
    <property type="protein sequence ID" value="XP_029344131.1"/>
    <property type="gene ID" value="LOC100163063"/>
</dbReference>
<dbReference type="Gene3D" id="2.60.120.830">
    <property type="match status" value="1"/>
</dbReference>
<dbReference type="InterPro" id="IPR050439">
    <property type="entry name" value="ADAMTS_ADAMTS-like"/>
</dbReference>
<dbReference type="SMART" id="SM00209">
    <property type="entry name" value="TSP1"/>
    <property type="match status" value="11"/>
</dbReference>
<dbReference type="Pfam" id="PF17771">
    <property type="entry name" value="ADAMTS_CR_2"/>
    <property type="match status" value="1"/>
</dbReference>
<feature type="region of interest" description="Disordered" evidence="18">
    <location>
        <begin position="1543"/>
        <end position="1585"/>
    </location>
</feature>
<feature type="region of interest" description="Disordered" evidence="18">
    <location>
        <begin position="61"/>
        <end position="98"/>
    </location>
</feature>
<feature type="disulfide bond" evidence="16">
    <location>
        <begin position="477"/>
        <end position="559"/>
    </location>
</feature>
<evidence type="ECO:0000256" key="3">
    <source>
        <dbReference type="ARBA" id="ARBA00022530"/>
    </source>
</evidence>
<keyword evidence="7" id="KW-0677">Repeat</keyword>
<feature type="binding site" evidence="15">
    <location>
        <position position="445"/>
    </location>
    <ligand>
        <name>Ca(2+)</name>
        <dbReference type="ChEBI" id="CHEBI:29108"/>
        <label>1</label>
    </ligand>
</feature>
<evidence type="ECO:0000256" key="6">
    <source>
        <dbReference type="ARBA" id="ARBA00022729"/>
    </source>
</evidence>
<reference evidence="23" key="1">
    <citation type="submission" date="2010-06" db="EMBL/GenBank/DDBJ databases">
        <authorList>
            <person name="Jiang H."/>
            <person name="Abraham K."/>
            <person name="Ali S."/>
            <person name="Alsbrooks S.L."/>
            <person name="Anim B.N."/>
            <person name="Anosike U.S."/>
            <person name="Attaway T."/>
            <person name="Bandaranaike D.P."/>
            <person name="Battles P.K."/>
            <person name="Bell S.N."/>
            <person name="Bell A.V."/>
            <person name="Beltran B."/>
            <person name="Bickham C."/>
            <person name="Bustamante Y."/>
            <person name="Caleb T."/>
            <person name="Canada A."/>
            <person name="Cardenas V."/>
            <person name="Carter K."/>
            <person name="Chacko J."/>
            <person name="Chandrabose M.N."/>
            <person name="Chavez D."/>
            <person name="Chavez A."/>
            <person name="Chen L."/>
            <person name="Chu H.-S."/>
            <person name="Claassen K.J."/>
            <person name="Cockrell R."/>
            <person name="Collins M."/>
            <person name="Cooper J.A."/>
            <person name="Cree A."/>
            <person name="Curry S.M."/>
            <person name="Da Y."/>
            <person name="Dao M.D."/>
            <person name="Das B."/>
            <person name="Davila M.-L."/>
            <person name="Davy-Carroll L."/>
            <person name="Denson S."/>
            <person name="Dinh H."/>
            <person name="Ebong V.E."/>
            <person name="Edwards J.R."/>
            <person name="Egan A."/>
            <person name="El-Daye J."/>
            <person name="Escobedo L."/>
            <person name="Fernandez S."/>
            <person name="Fernando P.R."/>
            <person name="Flagg N."/>
            <person name="Forbes L.D."/>
            <person name="Fowler R.G."/>
            <person name="Fu Q."/>
            <person name="Gabisi R.A."/>
            <person name="Ganer J."/>
            <person name="Garbino Pronczuk A."/>
            <person name="Garcia R.M."/>
            <person name="Garner T."/>
            <person name="Garrett T.E."/>
            <person name="Gonzalez D.A."/>
            <person name="Hamid H."/>
            <person name="Hawkins E.S."/>
            <person name="Hirani K."/>
            <person name="Hogues M.E."/>
            <person name="Hollins B."/>
            <person name="Hsiao C.-H."/>
            <person name="Jabil R."/>
            <person name="James M.L."/>
            <person name="Jhangiani S.N."/>
            <person name="Johnson B."/>
            <person name="Johnson Q."/>
            <person name="Joshi V."/>
            <person name="Kalu J.B."/>
            <person name="Kam C."/>
            <person name="Kashfia A."/>
            <person name="Keebler J."/>
            <person name="Kisamo H."/>
            <person name="Kovar C.L."/>
            <person name="Lago L.A."/>
            <person name="Lai C.-Y."/>
            <person name="Laidlaw J."/>
            <person name="Lara F."/>
            <person name="Le T.-K."/>
            <person name="Lee S.L."/>
            <person name="Legall F.H."/>
            <person name="Lemon S.J."/>
            <person name="Lewis L.R."/>
            <person name="Li B."/>
            <person name="Liu Y."/>
            <person name="Liu Y.-S."/>
            <person name="Lopez J."/>
            <person name="Lozado R.J."/>
            <person name="Lu J."/>
            <person name="Madu R.C."/>
            <person name="Maheshwari M."/>
            <person name="Maheshwari R."/>
            <person name="Malloy K."/>
            <person name="Martinez E."/>
            <person name="Mathew T."/>
            <person name="Mercado I.C."/>
            <person name="Mercado C."/>
            <person name="Meyer B."/>
            <person name="Montgomery K."/>
            <person name="Morgan M.B."/>
            <person name="Munidasa M."/>
            <person name="Nazareth L.V."/>
            <person name="Nelson J."/>
            <person name="Ng B.M."/>
            <person name="Nguyen N.B."/>
            <person name="Nguyen P.Q."/>
            <person name="Nguyen T."/>
            <person name="Obregon M."/>
            <person name="Okwuonu G.O."/>
            <person name="Onwere C.G."/>
            <person name="Orozco G."/>
            <person name="Parra A."/>
            <person name="Patel S."/>
            <person name="Patil S."/>
            <person name="Perez A."/>
            <person name="Perez Y."/>
            <person name="Pham C."/>
            <person name="Primus E.L."/>
            <person name="Pu L.-L."/>
            <person name="Puazo M."/>
            <person name="Qin X."/>
            <person name="Quiroz J.B."/>
            <person name="Reese J."/>
            <person name="Richards S."/>
            <person name="Rives C.M."/>
            <person name="Robberts R."/>
            <person name="Ruiz S.J."/>
            <person name="Ruiz M.J."/>
            <person name="Santibanez J."/>
            <person name="Schneider B.W."/>
            <person name="Sisson I."/>
            <person name="Smith M."/>
            <person name="Sodergren E."/>
            <person name="Song X.-Z."/>
            <person name="Song B.B."/>
            <person name="Summersgill H."/>
            <person name="Thelus R."/>
            <person name="Thornton R.D."/>
            <person name="Trejos Z.Y."/>
            <person name="Usmani K."/>
            <person name="Vattathil S."/>
            <person name="Villasana D."/>
            <person name="Walker D.L."/>
            <person name="Wang S."/>
            <person name="Wang K."/>
            <person name="White C.S."/>
            <person name="Williams A.C."/>
            <person name="Williamson J."/>
            <person name="Wilson K."/>
            <person name="Woghiren I.O."/>
            <person name="Woodworth J.R."/>
            <person name="Worley K.C."/>
            <person name="Wright R.A."/>
            <person name="Wu W."/>
            <person name="Young L."/>
            <person name="Zhang L."/>
            <person name="Zhang J."/>
            <person name="Zhu Y."/>
            <person name="Muzny D.M."/>
            <person name="Weinstock G."/>
            <person name="Gibbs R.A."/>
        </authorList>
    </citation>
    <scope>NUCLEOTIDE SEQUENCE [LARGE SCALE GENOMIC DNA]</scope>
    <source>
        <strain evidence="23">LSR1</strain>
    </source>
</reference>
<dbReference type="InterPro" id="IPR012314">
    <property type="entry name" value="Pept_M12B_GON-ADAMTSs"/>
</dbReference>
<feature type="compositionally biased region" description="Acidic residues" evidence="18">
    <location>
        <begin position="289"/>
        <end position="299"/>
    </location>
</feature>
<feature type="binding site" evidence="15">
    <location>
        <position position="351"/>
    </location>
    <ligand>
        <name>Ca(2+)</name>
        <dbReference type="ChEBI" id="CHEBI:29108"/>
        <label>1</label>
    </ligand>
</feature>
<sequence length="1879" mass="207866">MSSKTSVRAPTAKWPLIVALSVMSASILVATIAWTATGHLQATSTERFDGTVTELVKSANDTVVKESEDDDSQSDETQTMSMVPESLRKKSSMVDTSDTSRFEREYVKPIKSIPESLHTHDILYGGDQNRLDREKLVKHHSGQYRHKTAFIWDPHPQYKFTAFGHLFHLVLIQDSKFVSPDIKITRVKHNETWREPPNVKVNGCFYSGNVSGEPDSVVSVSLCDGITGYIRTTTGNYFIEPAETTDDHVTPALHTIYRAGQLAEGDKSPGQTQQSHQPEKNCGVQDNEGTGDSDTIADDDSATAEVGPFIVGGAGGPNRLTENDIFSSSTGLPYTKKTRNKRSLTSEYVVELMVVADKKMAEYHGKELHNYVLTLMSIVSKIYKDKSIGNPMHIAVVKLVVLRDVHFVENRSRMGGIAAADMLHRFCEWQTHHNDENDSSANHHDSALLLTREHVCRNHNQKKCDNTLGLAQLGTMCNVNSCAIVQDNGLSAAFTIAHELGHVLNMPHDDDNKCKDFEQQDGMHNVMSRMLDHNSHPWTWSACSRHFLTEYLEAGNGRCLQDDPSKDYLEIENQTEEKHFPGENYTGDKQCELIYGSGSKICSYMPVCQRLWCTTGSGEKDGCRTQHMPWADGTQCWSSKNWCQQGKCVPKDRNALKPVDGGWGSWQPYGECTRTCGGGVKKSYRDCTDPPPSNGGKYCTGKRVRVRSCATSDCPPGTPDFRGEQCAMFNNKTFNIADLEPDVQWLPKFGGYDEERCRLFCRVAASTAYYQLKEKVVDGTPCAPDKYDICVNGMCEKAGCDHALGSDSQLDMCGVCGGNNSSCQQVAGTHNSSSPNGYSKVLRIPAGSSNLDIRQHGHNGSSKDDNYLALVDSVTGEYVLNGNYVLSTFNKVIVYGGTTIEYSGSDAPVERINSSKPLNKDVTVELLSIGNSYAPDIEYQYTVMRDKRDIYVWALTDEWGQCDKMCSGEQTKIYVCVRKETGEEARGYCNEHDAPRTKKQPCNLHCTIKWKTVSQSECSAQCGPGTRTQSVACVQEYDKRTPSQISDTMCSHLPKPANTIPCDGKCLESRWSFTEWTPCSKTCGSGVQHREARCVNDNGEPRDETSCNESEKIITRVCGTDKCPQWSVGEWSSCSVTCGEGQIERSVWCRMDNGRVLAAEYCGSNMPATKETCSMKPCPAWTTGLWSQCSVTCGVGIVRRMVRCNVPDESACALIAKPLEEEKCTLHPCPAGVDNEIHENEILSNGHDTNFIHSNKFYAWRTDHWSSCSASCGNGYRRRTIDCINTISAKPVSWNLCKSKNQPKRVEVCTAPMCVTWRADEWKECSAECGKGFEEREVTCVSSASGKLVDETHCVVHREKPEARRLCESHKSCKPVSTWRTGSWGECSELCGGGIKERKVVCQPFDGTRELFDEEMCVEPKPSTSIPCNEQPCKGQPSYVTIAWNFGEWSKCNVTCGKGHQHRQVQCQNNDGVILAAVQCDGLVKPAAEQPCRTFVPCARPTTVATTTTTTTAATTTTTTMTMTATTEYRWKTSQWSACSATCGPGTQNRRVSCRRHGTDPGGRDTAADDQRCDAAAGRPPAAQRPCPQQRPCVFATSVAATAAAATAAADDYGWLPDVWRECSHSCGKKGRQTRRVFCFHRAAAKKVRRKHCDWAARPPRKRKCNQRRCAGHASCADILHKQSPQSAAALVDKDYVINVLGRNVSVYCHGMRSGNPVEYLTLSKDTENYSEIYEQRLKDPSTCPFNGERRQNCPCDNVPVPSSGLTVFLKIRLNITSLRVDSKDYTFSKQIKGKPVPFGEAGDCYSNSKRGCPQGRFSIDLSGTGMRISHDTTWVGKGSNTSFWVNKIEENMKIAGRCGGYCGTCVPMQGIILDVVTP</sequence>
<feature type="disulfide bond" evidence="16">
    <location>
        <begin position="687"/>
        <end position="699"/>
    </location>
</feature>
<keyword evidence="23" id="KW-1185">Reference proteome</keyword>
<keyword evidence="4" id="KW-0645">Protease</keyword>
<dbReference type="Gene3D" id="3.40.390.10">
    <property type="entry name" value="Collagenase (Catalytic Domain)"/>
    <property type="match status" value="1"/>
</dbReference>
<dbReference type="PANTHER" id="PTHR13723:SF278">
    <property type="entry name" value="ADAM METALLOPEPTIDASE WITH THROMBOSPONDIN TYPE 1 MOTIF A, ISOFORM B"/>
    <property type="match status" value="1"/>
</dbReference>
<evidence type="ECO:0008006" key="24">
    <source>
        <dbReference type="Google" id="ProtNLM"/>
    </source>
</evidence>
<evidence type="ECO:0000256" key="2">
    <source>
        <dbReference type="ARBA" id="ARBA00022525"/>
    </source>
</evidence>
<comment type="cofactor">
    <cofactor evidence="15">
        <name>Zn(2+)</name>
        <dbReference type="ChEBI" id="CHEBI:29105"/>
    </cofactor>
    <text evidence="15">Binds 1 zinc ion per subunit.</text>
</comment>
<feature type="binding site" evidence="15 17">
    <location>
        <position position="498"/>
    </location>
    <ligand>
        <name>Zn(2+)</name>
        <dbReference type="ChEBI" id="CHEBI:29105"/>
        <note>catalytic</note>
    </ligand>
</feature>
<dbReference type="PANTHER" id="PTHR13723">
    <property type="entry name" value="ADAMTS A DISINTEGRIN AND METALLOPROTEASE WITH THROMBOSPONDIN MOTIFS PROTEASE"/>
    <property type="match status" value="1"/>
</dbReference>
<dbReference type="Pfam" id="PF19030">
    <property type="entry name" value="TSP1_ADAMTS"/>
    <property type="match status" value="10"/>
</dbReference>
<dbReference type="GO" id="GO:0004222">
    <property type="term" value="F:metalloendopeptidase activity"/>
    <property type="evidence" value="ECO:0007669"/>
    <property type="project" value="InterPro"/>
</dbReference>
<evidence type="ECO:0000256" key="17">
    <source>
        <dbReference type="PROSITE-ProRule" id="PRU00276"/>
    </source>
</evidence>
<evidence type="ECO:0000256" key="5">
    <source>
        <dbReference type="ARBA" id="ARBA00022723"/>
    </source>
</evidence>
<feature type="disulfide bond" evidence="16">
    <location>
        <begin position="608"/>
        <end position="643"/>
    </location>
</feature>
<evidence type="ECO:0000256" key="13">
    <source>
        <dbReference type="ARBA" id="ARBA00023180"/>
    </source>
</evidence>
<evidence type="ECO:0000259" key="20">
    <source>
        <dbReference type="PROSITE" id="PS50215"/>
    </source>
</evidence>
<keyword evidence="19" id="KW-0812">Transmembrane</keyword>
<dbReference type="GO" id="GO:0005604">
    <property type="term" value="C:basement membrane"/>
    <property type="evidence" value="ECO:0007669"/>
    <property type="project" value="UniProtKB-SubCell"/>
</dbReference>
<comment type="caution">
    <text evidence="17">Lacks conserved residue(s) required for the propagation of feature annotation.</text>
</comment>
<evidence type="ECO:0000313" key="22">
    <source>
        <dbReference type="EnsemblMetazoa" id="XP_029344131.1"/>
    </source>
</evidence>